<dbReference type="Proteomes" id="UP000886124">
    <property type="component" value="Unassembled WGS sequence"/>
</dbReference>
<reference evidence="1" key="1">
    <citation type="journal article" date="2020" name="mSystems">
        <title>Genome- and Community-Level Interaction Insights into Carbon Utilization and Element Cycling Functions of Hydrothermarchaeota in Hydrothermal Sediment.</title>
        <authorList>
            <person name="Zhou Z."/>
            <person name="Liu Y."/>
            <person name="Xu W."/>
            <person name="Pan J."/>
            <person name="Luo Z.H."/>
            <person name="Li M."/>
        </authorList>
    </citation>
    <scope>NUCLEOTIDE SEQUENCE [LARGE SCALE GENOMIC DNA]</scope>
    <source>
        <strain evidence="1">HyVt-527</strain>
    </source>
</reference>
<sequence>MFSVFAQIKICKNRADEINLQRKFTSNRSGSSVNKISYLLLSIAVLIISCQNAAPERTYSQAQIDSLQKVFNQYKQKKDREFKEADWSPLTPEDKKTFRHLNYFPYDISWRFEGPIHLYRKMDSITVLGTRSGDVRPALRYGYFEFRKDGKTYRLEIIKILPQRPGRKAHLFLGFWDETSGKETYAGGRYIDLEENKENHYVVDFNFAYNPYCAYSHRYSCAIPPLENRLPVAVTAGEKNYSHPKSKEEQ</sequence>
<accession>A0A7V5PQ66</accession>
<dbReference type="AlphaFoldDB" id="A0A7V5PQ66"/>
<organism evidence="1">
    <name type="scientific">Caldithrix abyssi</name>
    <dbReference type="NCBI Taxonomy" id="187145"/>
    <lineage>
        <taxon>Bacteria</taxon>
        <taxon>Pseudomonadati</taxon>
        <taxon>Calditrichota</taxon>
        <taxon>Calditrichia</taxon>
        <taxon>Calditrichales</taxon>
        <taxon>Calditrichaceae</taxon>
        <taxon>Caldithrix</taxon>
    </lineage>
</organism>
<dbReference type="PANTHER" id="PTHR41913">
    <property type="entry name" value="DUF1684 DOMAIN-CONTAINING PROTEIN"/>
    <property type="match status" value="1"/>
</dbReference>
<dbReference type="PANTHER" id="PTHR41913:SF1">
    <property type="entry name" value="DUF1684 DOMAIN-CONTAINING PROTEIN"/>
    <property type="match status" value="1"/>
</dbReference>
<evidence type="ECO:0000313" key="1">
    <source>
        <dbReference type="EMBL" id="HHJ53193.1"/>
    </source>
</evidence>
<dbReference type="InterPro" id="IPR012467">
    <property type="entry name" value="DUF1684"/>
</dbReference>
<proteinExistence type="predicted"/>
<gene>
    <name evidence="1" type="ORF">ENJ89_08380</name>
</gene>
<dbReference type="Pfam" id="PF07920">
    <property type="entry name" value="DUF1684"/>
    <property type="match status" value="1"/>
</dbReference>
<comment type="caution">
    <text evidence="1">The sequence shown here is derived from an EMBL/GenBank/DDBJ whole genome shotgun (WGS) entry which is preliminary data.</text>
</comment>
<dbReference type="EMBL" id="DROD01000534">
    <property type="protein sequence ID" value="HHJ53193.1"/>
    <property type="molecule type" value="Genomic_DNA"/>
</dbReference>
<protein>
    <submittedName>
        <fullName evidence="1">DUF1684 domain-containing protein</fullName>
    </submittedName>
</protein>
<name>A0A7V5PQ66_CALAY</name>